<dbReference type="RefSeq" id="WP_109840703.1">
    <property type="nucleotide sequence ID" value="NZ_LT669839.1"/>
</dbReference>
<evidence type="ECO:0000256" key="6">
    <source>
        <dbReference type="ARBA" id="ARBA00022989"/>
    </source>
</evidence>
<gene>
    <name evidence="9" type="ORF">CUESP1_2863</name>
</gene>
<feature type="transmembrane region" description="Helical" evidence="8">
    <location>
        <begin position="54"/>
        <end position="70"/>
    </location>
</feature>
<dbReference type="AlphaFoldDB" id="A0A1M4PRS2"/>
<keyword evidence="3" id="KW-0645">Protease</keyword>
<evidence type="ECO:0000256" key="2">
    <source>
        <dbReference type="ARBA" id="ARBA00022654"/>
    </source>
</evidence>
<dbReference type="Pfam" id="PF04647">
    <property type="entry name" value="AgrB"/>
    <property type="match status" value="1"/>
</dbReference>
<keyword evidence="6 8" id="KW-1133">Transmembrane helix</keyword>
<feature type="transmembrane region" description="Helical" evidence="8">
    <location>
        <begin position="26"/>
        <end position="48"/>
    </location>
</feature>
<keyword evidence="1" id="KW-1003">Cell membrane</keyword>
<evidence type="ECO:0000313" key="9">
    <source>
        <dbReference type="EMBL" id="SHD78193.1"/>
    </source>
</evidence>
<dbReference type="InterPro" id="IPR006741">
    <property type="entry name" value="AgrB"/>
</dbReference>
<keyword evidence="5" id="KW-0378">Hydrolase</keyword>
<evidence type="ECO:0000256" key="8">
    <source>
        <dbReference type="SAM" id="Phobius"/>
    </source>
</evidence>
<dbReference type="GO" id="GO:0016020">
    <property type="term" value="C:membrane"/>
    <property type="evidence" value="ECO:0007669"/>
    <property type="project" value="InterPro"/>
</dbReference>
<keyword evidence="7 8" id="KW-0472">Membrane</keyword>
<accession>A0A1M4PRS2</accession>
<dbReference type="OrthoDB" id="9815055at2"/>
<feature type="transmembrane region" description="Helical" evidence="8">
    <location>
        <begin position="145"/>
        <end position="163"/>
    </location>
</feature>
<protein>
    <submittedName>
        <fullName evidence="9">Putative Accessory protein regulator protein B</fullName>
    </submittedName>
</protein>
<name>A0A1M4PRS2_9FIRM</name>
<evidence type="ECO:0000256" key="4">
    <source>
        <dbReference type="ARBA" id="ARBA00022692"/>
    </source>
</evidence>
<feature type="transmembrane region" description="Helical" evidence="8">
    <location>
        <begin position="107"/>
        <end position="124"/>
    </location>
</feature>
<evidence type="ECO:0000256" key="3">
    <source>
        <dbReference type="ARBA" id="ARBA00022670"/>
    </source>
</evidence>
<dbReference type="EMBL" id="LT669839">
    <property type="protein sequence ID" value="SHD78193.1"/>
    <property type="molecule type" value="Genomic_DNA"/>
</dbReference>
<keyword evidence="4 8" id="KW-0812">Transmembrane</keyword>
<proteinExistence type="predicted"/>
<evidence type="ECO:0000256" key="7">
    <source>
        <dbReference type="ARBA" id="ARBA00023136"/>
    </source>
</evidence>
<dbReference type="GO" id="GO:0008233">
    <property type="term" value="F:peptidase activity"/>
    <property type="evidence" value="ECO:0007669"/>
    <property type="project" value="UniProtKB-KW"/>
</dbReference>
<dbReference type="Proteomes" id="UP000245423">
    <property type="component" value="Chromosome 1"/>
</dbReference>
<keyword evidence="2" id="KW-0673">Quorum sensing</keyword>
<feature type="transmembrane region" description="Helical" evidence="8">
    <location>
        <begin position="82"/>
        <end position="101"/>
    </location>
</feature>
<sequence length="199" mass="23082">MLHKLAEDISFYLIINKIIDIEDRDIYIYGLELLISTLFTSISILILGFFTGEWVSGVAYLSVYIFLKSYTGGYHAKHYYECYIYSILVFIVLIIIKNITLLNCQPIIGLFSLFFSTIIVFKFAPVVNKNNPKTKEEVAKNKKIARRRILLLGIIVVLGYIVKAELMDLWFMLAITELSIAYSILKQKFLERREPSERT</sequence>
<evidence type="ECO:0000313" key="10">
    <source>
        <dbReference type="Proteomes" id="UP000245423"/>
    </source>
</evidence>
<organism evidence="9 10">
    <name type="scientific">[Clostridium] ultunense Esp</name>
    <dbReference type="NCBI Taxonomy" id="1288971"/>
    <lineage>
        <taxon>Bacteria</taxon>
        <taxon>Bacillati</taxon>
        <taxon>Bacillota</taxon>
        <taxon>Tissierellia</taxon>
        <taxon>Tissierellales</taxon>
        <taxon>Tepidimicrobiaceae</taxon>
        <taxon>Schnuerera</taxon>
    </lineage>
</organism>
<dbReference type="SMART" id="SM00793">
    <property type="entry name" value="AgrB"/>
    <property type="match status" value="1"/>
</dbReference>
<dbReference type="GO" id="GO:0006508">
    <property type="term" value="P:proteolysis"/>
    <property type="evidence" value="ECO:0007669"/>
    <property type="project" value="UniProtKB-KW"/>
</dbReference>
<evidence type="ECO:0000256" key="5">
    <source>
        <dbReference type="ARBA" id="ARBA00022801"/>
    </source>
</evidence>
<evidence type="ECO:0000256" key="1">
    <source>
        <dbReference type="ARBA" id="ARBA00022475"/>
    </source>
</evidence>
<reference evidence="9 10" key="1">
    <citation type="submission" date="2016-11" db="EMBL/GenBank/DDBJ databases">
        <authorList>
            <person name="Manzoor S."/>
        </authorList>
    </citation>
    <scope>NUCLEOTIDE SEQUENCE [LARGE SCALE GENOMIC DNA]</scope>
    <source>
        <strain evidence="9">Clostridium ultunense strain Esp</strain>
    </source>
</reference>
<dbReference type="GO" id="GO:0009372">
    <property type="term" value="P:quorum sensing"/>
    <property type="evidence" value="ECO:0007669"/>
    <property type="project" value="UniProtKB-KW"/>
</dbReference>
<keyword evidence="10" id="KW-1185">Reference proteome</keyword>